<dbReference type="Proteomes" id="UP000649617">
    <property type="component" value="Unassembled WGS sequence"/>
</dbReference>
<comment type="caution">
    <text evidence="1">The sequence shown here is derived from an EMBL/GenBank/DDBJ whole genome shotgun (WGS) entry which is preliminary data.</text>
</comment>
<organism evidence="1 2">
    <name type="scientific">Symbiodinium pilosum</name>
    <name type="common">Dinoflagellate</name>
    <dbReference type="NCBI Taxonomy" id="2952"/>
    <lineage>
        <taxon>Eukaryota</taxon>
        <taxon>Sar</taxon>
        <taxon>Alveolata</taxon>
        <taxon>Dinophyceae</taxon>
        <taxon>Suessiales</taxon>
        <taxon>Symbiodiniaceae</taxon>
        <taxon>Symbiodinium</taxon>
    </lineage>
</organism>
<accession>A0A812W6U1</accession>
<protein>
    <submittedName>
        <fullName evidence="1">Uncharacterized protein</fullName>
    </submittedName>
</protein>
<evidence type="ECO:0000313" key="1">
    <source>
        <dbReference type="EMBL" id="CAE7658989.1"/>
    </source>
</evidence>
<sequence length="128" mass="14006">MEPDGSSEAEGRAAFSIFEQRRAQLQASVVRDRGVIYFASPRTAADAFPPRSMDLALVDFRGCSAELVQERFALWESKVKPGGILLGVGFAPTFPEIVTAVCAQRFSTDLHIGTGGGFWWLVEPPEEE</sequence>
<dbReference type="OrthoDB" id="416398at2759"/>
<keyword evidence="2" id="KW-1185">Reference proteome</keyword>
<dbReference type="AlphaFoldDB" id="A0A812W6U1"/>
<reference evidence="1" key="1">
    <citation type="submission" date="2021-02" db="EMBL/GenBank/DDBJ databases">
        <authorList>
            <person name="Dougan E. K."/>
            <person name="Rhodes N."/>
            <person name="Thang M."/>
            <person name="Chan C."/>
        </authorList>
    </citation>
    <scope>NUCLEOTIDE SEQUENCE</scope>
</reference>
<dbReference type="EMBL" id="CAJNIZ010043393">
    <property type="protein sequence ID" value="CAE7658989.1"/>
    <property type="molecule type" value="Genomic_DNA"/>
</dbReference>
<name>A0A812W6U1_SYMPI</name>
<proteinExistence type="predicted"/>
<gene>
    <name evidence="1" type="ORF">SPIL2461_LOCUS17808</name>
</gene>
<evidence type="ECO:0000313" key="2">
    <source>
        <dbReference type="Proteomes" id="UP000649617"/>
    </source>
</evidence>